<dbReference type="PANTHER" id="PTHR11014">
    <property type="entry name" value="PEPTIDASE M20 FAMILY MEMBER"/>
    <property type="match status" value="1"/>
</dbReference>
<evidence type="ECO:0000256" key="2">
    <source>
        <dbReference type="PIRSR" id="PIRSR005962-1"/>
    </source>
</evidence>
<dbReference type="GO" id="GO:0046872">
    <property type="term" value="F:metal ion binding"/>
    <property type="evidence" value="ECO:0007669"/>
    <property type="project" value="UniProtKB-KW"/>
</dbReference>
<feature type="binding site" evidence="2">
    <location>
        <position position="158"/>
    </location>
    <ligand>
        <name>Mn(2+)</name>
        <dbReference type="ChEBI" id="CHEBI:29035"/>
        <label>2</label>
    </ligand>
</feature>
<sequence length="415" mass="43642">MNAQRSTQSPSVSELATDPRFSGLVEAARALQPRTVALRRKIHMHPEQGLNLPKTQAAVVHALDGLGLHVMTGKSCSSVTAVLNGAKPGPTVLLRGDMDALPLQEDSGLSYTSEVDGSMHACGHDTHTAMLVSAARLLCSRKDALAGRVVFMFQPGEEGYHGAKHMIEEGVLDAGGRPIERAFALHITATGTSGVVRSKAGAMLAAADQFVVRVIGRGGHGAIPHDALDPVPAAAAIVGALQTLVTRRISVFEPVVATVGRITAGTTWNIIPESAELEGTFRSLSEASRATMREELPKLCHQIAAAYGCRAEVDLMPGYPVTVNDDEIGPHVVDLAGAVLGQRYAEPMPAPMMGAEDFSYVLQKVPGAFAFIGACPPGVEPADADPNHSNRVHFDESALANGVAMYAAFALDTLR</sequence>
<feature type="binding site" evidence="2">
    <location>
        <position position="388"/>
    </location>
    <ligand>
        <name>Mn(2+)</name>
        <dbReference type="ChEBI" id="CHEBI:29035"/>
        <label>2</label>
    </ligand>
</feature>
<evidence type="ECO:0000313" key="5">
    <source>
        <dbReference type="Proteomes" id="UP000063699"/>
    </source>
</evidence>
<dbReference type="AlphaFoldDB" id="A0A0N9HUR1"/>
<evidence type="ECO:0000256" key="1">
    <source>
        <dbReference type="ARBA" id="ARBA00022801"/>
    </source>
</evidence>
<gene>
    <name evidence="4" type="ORF">AOZ06_01250</name>
</gene>
<dbReference type="SUPFAM" id="SSF53187">
    <property type="entry name" value="Zn-dependent exopeptidases"/>
    <property type="match status" value="1"/>
</dbReference>
<keyword evidence="2" id="KW-0479">Metal-binding</keyword>
<evidence type="ECO:0000313" key="4">
    <source>
        <dbReference type="EMBL" id="ALG05733.1"/>
    </source>
</evidence>
<organism evidence="4 5">
    <name type="scientific">Kibdelosporangium phytohabitans</name>
    <dbReference type="NCBI Taxonomy" id="860235"/>
    <lineage>
        <taxon>Bacteria</taxon>
        <taxon>Bacillati</taxon>
        <taxon>Actinomycetota</taxon>
        <taxon>Actinomycetes</taxon>
        <taxon>Pseudonocardiales</taxon>
        <taxon>Pseudonocardiaceae</taxon>
        <taxon>Kibdelosporangium</taxon>
    </lineage>
</organism>
<dbReference type="InterPro" id="IPR002933">
    <property type="entry name" value="Peptidase_M20"/>
</dbReference>
<dbReference type="InterPro" id="IPR017439">
    <property type="entry name" value="Amidohydrolase"/>
</dbReference>
<dbReference type="GO" id="GO:0019877">
    <property type="term" value="P:diaminopimelate biosynthetic process"/>
    <property type="evidence" value="ECO:0007669"/>
    <property type="project" value="UniProtKB-ARBA"/>
</dbReference>
<accession>A0A0N9HUR1</accession>
<dbReference type="SUPFAM" id="SSF55031">
    <property type="entry name" value="Bacterial exopeptidase dimerisation domain"/>
    <property type="match status" value="1"/>
</dbReference>
<dbReference type="KEGG" id="kphy:AOZ06_01250"/>
<dbReference type="STRING" id="860235.AOZ06_01250"/>
<evidence type="ECO:0000259" key="3">
    <source>
        <dbReference type="Pfam" id="PF07687"/>
    </source>
</evidence>
<dbReference type="Pfam" id="PF07687">
    <property type="entry name" value="M20_dimer"/>
    <property type="match status" value="1"/>
</dbReference>
<dbReference type="PANTHER" id="PTHR11014:SF63">
    <property type="entry name" value="METALLOPEPTIDASE, PUTATIVE (AFU_ORTHOLOGUE AFUA_6G09600)-RELATED"/>
    <property type="match status" value="1"/>
</dbReference>
<dbReference type="Pfam" id="PF01546">
    <property type="entry name" value="Peptidase_M20"/>
    <property type="match status" value="1"/>
</dbReference>
<feature type="domain" description="Peptidase M20 dimerisation" evidence="3">
    <location>
        <begin position="210"/>
        <end position="305"/>
    </location>
</feature>
<feature type="binding site" evidence="2">
    <location>
        <position position="122"/>
    </location>
    <ligand>
        <name>Mn(2+)</name>
        <dbReference type="ChEBI" id="CHEBI:29035"/>
        <label>2</label>
    </ligand>
</feature>
<dbReference type="Proteomes" id="UP000063699">
    <property type="component" value="Chromosome"/>
</dbReference>
<proteinExistence type="predicted"/>
<dbReference type="GO" id="GO:0050118">
    <property type="term" value="F:N-acetyldiaminopimelate deacetylase activity"/>
    <property type="evidence" value="ECO:0007669"/>
    <property type="project" value="UniProtKB-ARBA"/>
</dbReference>
<keyword evidence="2" id="KW-0464">Manganese</keyword>
<protein>
    <submittedName>
        <fullName evidence="4">Amidohydrolase</fullName>
    </submittedName>
</protein>
<name>A0A0N9HUR1_9PSEU</name>
<keyword evidence="5" id="KW-1185">Reference proteome</keyword>
<feature type="binding site" evidence="2">
    <location>
        <position position="186"/>
    </location>
    <ligand>
        <name>Mn(2+)</name>
        <dbReference type="ChEBI" id="CHEBI:29035"/>
        <label>2</label>
    </ligand>
</feature>
<dbReference type="RefSeq" id="WP_054287713.1">
    <property type="nucleotide sequence ID" value="NZ_CP012752.1"/>
</dbReference>
<dbReference type="InterPro" id="IPR036264">
    <property type="entry name" value="Bact_exopeptidase_dim_dom"/>
</dbReference>
<keyword evidence="1 4" id="KW-0378">Hydrolase</keyword>
<dbReference type="EMBL" id="CP012752">
    <property type="protein sequence ID" value="ALG05733.1"/>
    <property type="molecule type" value="Genomic_DNA"/>
</dbReference>
<reference evidence="4 5" key="1">
    <citation type="submission" date="2015-07" db="EMBL/GenBank/DDBJ databases">
        <title>Genome sequencing of Kibdelosporangium phytohabitans.</title>
        <authorList>
            <person name="Qin S."/>
            <person name="Xing K."/>
        </authorList>
    </citation>
    <scope>NUCLEOTIDE SEQUENCE [LARGE SCALE GENOMIC DNA]</scope>
    <source>
        <strain evidence="4 5">KLBMP1111</strain>
    </source>
</reference>
<dbReference type="OrthoDB" id="9777385at2"/>
<dbReference type="FunFam" id="3.30.70.360:FF:000001">
    <property type="entry name" value="N-acetyldiaminopimelate deacetylase"/>
    <property type="match status" value="1"/>
</dbReference>
<dbReference type="InterPro" id="IPR011650">
    <property type="entry name" value="Peptidase_M20_dimer"/>
</dbReference>
<dbReference type="Gene3D" id="3.40.630.10">
    <property type="entry name" value="Zn peptidases"/>
    <property type="match status" value="1"/>
</dbReference>
<dbReference type="NCBIfam" id="TIGR01891">
    <property type="entry name" value="amidohydrolases"/>
    <property type="match status" value="1"/>
</dbReference>
<dbReference type="PIRSF" id="PIRSF005962">
    <property type="entry name" value="Pept_M20D_amidohydro"/>
    <property type="match status" value="1"/>
</dbReference>
<feature type="binding site" evidence="2">
    <location>
        <position position="124"/>
    </location>
    <ligand>
        <name>Mn(2+)</name>
        <dbReference type="ChEBI" id="CHEBI:29035"/>
        <label>2</label>
    </ligand>
</feature>
<dbReference type="CDD" id="cd03886">
    <property type="entry name" value="M20_Acy1"/>
    <property type="match status" value="1"/>
</dbReference>
<comment type="cofactor">
    <cofactor evidence="2">
        <name>Mn(2+)</name>
        <dbReference type="ChEBI" id="CHEBI:29035"/>
    </cofactor>
    <text evidence="2">The Mn(2+) ion enhances activity.</text>
</comment>
<dbReference type="Gene3D" id="3.30.70.360">
    <property type="match status" value="1"/>
</dbReference>